<protein>
    <recommendedName>
        <fullName evidence="5">[Ribosomal protein bS18]-alanine N-acetyltransferase</fullName>
        <ecNumber evidence="5">2.3.1.266</ecNumber>
    </recommendedName>
</protein>
<dbReference type="EMBL" id="UFWZ01000001">
    <property type="protein sequence ID" value="SUY46693.1"/>
    <property type="molecule type" value="Genomic_DNA"/>
</dbReference>
<comment type="function">
    <text evidence="5">Acetylates the N-terminal alanine of ribosomal protein bS18.</text>
</comment>
<evidence type="ECO:0000313" key="7">
    <source>
        <dbReference type="EMBL" id="SUY46693.1"/>
    </source>
</evidence>
<dbReference type="EC" id="2.3.1.266" evidence="5"/>
<evidence type="ECO:0000256" key="4">
    <source>
        <dbReference type="ARBA" id="ARBA00023315"/>
    </source>
</evidence>
<evidence type="ECO:0000259" key="6">
    <source>
        <dbReference type="PROSITE" id="PS51186"/>
    </source>
</evidence>
<comment type="catalytic activity">
    <reaction evidence="5">
        <text>N-terminal L-alanyl-[ribosomal protein bS18] + acetyl-CoA = N-terminal N(alpha)-acetyl-L-alanyl-[ribosomal protein bS18] + CoA + H(+)</text>
        <dbReference type="Rhea" id="RHEA:43756"/>
        <dbReference type="Rhea" id="RHEA-COMP:10676"/>
        <dbReference type="Rhea" id="RHEA-COMP:10677"/>
        <dbReference type="ChEBI" id="CHEBI:15378"/>
        <dbReference type="ChEBI" id="CHEBI:57287"/>
        <dbReference type="ChEBI" id="CHEBI:57288"/>
        <dbReference type="ChEBI" id="CHEBI:64718"/>
        <dbReference type="ChEBI" id="CHEBI:83683"/>
        <dbReference type="EC" id="2.3.1.266"/>
    </reaction>
</comment>
<evidence type="ECO:0000256" key="2">
    <source>
        <dbReference type="ARBA" id="ARBA00022490"/>
    </source>
</evidence>
<feature type="domain" description="N-acetyltransferase" evidence="6">
    <location>
        <begin position="4"/>
        <end position="148"/>
    </location>
</feature>
<dbReference type="AlphaFoldDB" id="A0A381J6T6"/>
<evidence type="ECO:0000256" key="1">
    <source>
        <dbReference type="ARBA" id="ARBA00005395"/>
    </source>
</evidence>
<proteinExistence type="inferred from homology"/>
<dbReference type="InterPro" id="IPR050680">
    <property type="entry name" value="YpeA/RimI_acetyltransf"/>
</dbReference>
<dbReference type="Gene3D" id="3.40.630.30">
    <property type="match status" value="1"/>
</dbReference>
<evidence type="ECO:0000256" key="5">
    <source>
        <dbReference type="RuleBase" id="RU363094"/>
    </source>
</evidence>
<keyword evidence="8" id="KW-1185">Reference proteome</keyword>
<accession>A0A381J6T6</accession>
<dbReference type="PANTHER" id="PTHR43420">
    <property type="entry name" value="ACETYLTRANSFERASE"/>
    <property type="match status" value="1"/>
</dbReference>
<evidence type="ECO:0000256" key="3">
    <source>
        <dbReference type="ARBA" id="ARBA00022679"/>
    </source>
</evidence>
<keyword evidence="2 5" id="KW-0963">Cytoplasm</keyword>
<gene>
    <name evidence="7" type="ORF">NCTC9836_00999</name>
</gene>
<dbReference type="OrthoDB" id="9794566at2"/>
<comment type="similarity">
    <text evidence="1 5">Belongs to the acetyltransferase family. RimI subfamily.</text>
</comment>
<evidence type="ECO:0000313" key="8">
    <source>
        <dbReference type="Proteomes" id="UP000254664"/>
    </source>
</evidence>
<dbReference type="NCBIfam" id="TIGR01575">
    <property type="entry name" value="rimI"/>
    <property type="match status" value="1"/>
</dbReference>
<dbReference type="InterPro" id="IPR000182">
    <property type="entry name" value="GNAT_dom"/>
</dbReference>
<dbReference type="PANTHER" id="PTHR43420:SF44">
    <property type="entry name" value="ACETYLTRANSFERASE YPEA"/>
    <property type="match status" value="1"/>
</dbReference>
<dbReference type="Proteomes" id="UP000254664">
    <property type="component" value="Unassembled WGS sequence"/>
</dbReference>
<comment type="subcellular location">
    <subcellularLocation>
        <location evidence="5">Cytoplasm</location>
    </subcellularLocation>
</comment>
<dbReference type="InterPro" id="IPR006464">
    <property type="entry name" value="AcTrfase_RimI/Ard1"/>
</dbReference>
<dbReference type="InterPro" id="IPR016181">
    <property type="entry name" value="Acyl_CoA_acyltransferase"/>
</dbReference>
<dbReference type="Pfam" id="PF00583">
    <property type="entry name" value="Acetyltransf_1"/>
    <property type="match status" value="1"/>
</dbReference>
<sequence length="148" mass="16981">MNNINISPMTYEDIDDVLAISFLSFPISWSRESFLTELENNLSYYVVAKSNDIVIGFGGTWIIIDESHITNIAVHPSFRGFGIGELILKALIDVCKSHFISSMTLEVRASNVVAISLYNKFDFKEEGRRKRYYEDNGEDALILWKRNF</sequence>
<dbReference type="GO" id="GO:0005737">
    <property type="term" value="C:cytoplasm"/>
    <property type="evidence" value="ECO:0007669"/>
    <property type="project" value="UniProtKB-SubCell"/>
</dbReference>
<dbReference type="GO" id="GO:0008999">
    <property type="term" value="F:protein-N-terminal-alanine acetyltransferase activity"/>
    <property type="evidence" value="ECO:0007669"/>
    <property type="project" value="UniProtKB-EC"/>
</dbReference>
<dbReference type="SUPFAM" id="SSF55729">
    <property type="entry name" value="Acyl-CoA N-acyltransferases (Nat)"/>
    <property type="match status" value="1"/>
</dbReference>
<name>A0A381J6T6_9CLOT</name>
<dbReference type="PROSITE" id="PS51186">
    <property type="entry name" value="GNAT"/>
    <property type="match status" value="1"/>
</dbReference>
<dbReference type="RefSeq" id="WP_115640733.1">
    <property type="nucleotide sequence ID" value="NZ_UFWZ01000001.1"/>
</dbReference>
<dbReference type="CDD" id="cd04301">
    <property type="entry name" value="NAT_SF"/>
    <property type="match status" value="1"/>
</dbReference>
<keyword evidence="4" id="KW-0012">Acyltransferase</keyword>
<keyword evidence="3 7" id="KW-0808">Transferase</keyword>
<reference evidence="7 8" key="1">
    <citation type="submission" date="2018-06" db="EMBL/GenBank/DDBJ databases">
        <authorList>
            <consortium name="Pathogen Informatics"/>
            <person name="Doyle S."/>
        </authorList>
    </citation>
    <scope>NUCLEOTIDE SEQUENCE [LARGE SCALE GENOMIC DNA]</scope>
    <source>
        <strain evidence="7 8">NCTC9836</strain>
    </source>
</reference>
<organism evidence="7 8">
    <name type="scientific">Clostridium putrefaciens</name>
    <dbReference type="NCBI Taxonomy" id="99675"/>
    <lineage>
        <taxon>Bacteria</taxon>
        <taxon>Bacillati</taxon>
        <taxon>Bacillota</taxon>
        <taxon>Clostridia</taxon>
        <taxon>Eubacteriales</taxon>
        <taxon>Clostridiaceae</taxon>
        <taxon>Clostridium</taxon>
    </lineage>
</organism>